<proteinExistence type="predicted"/>
<gene>
    <name evidence="9" type="primary">LOC107403325</name>
</gene>
<evidence type="ECO:0000259" key="7">
    <source>
        <dbReference type="Pfam" id="PF23559"/>
    </source>
</evidence>
<feature type="domain" description="NB-ARC" evidence="5">
    <location>
        <begin position="184"/>
        <end position="352"/>
    </location>
</feature>
<sequence length="636" mass="72891">MAESILFGVAERIIGTLATSAVQETGLLWGVNEELSGLEDTISLIKAVLVDAEEKKAHNHHVKAWLTRLEDVVYEADDLLDEFSAEDLRQQILGSTGSEMTKMTLLQVCNFFFSTPNQFAFKHKMGQKIKAVKEKLDAIRVDRCFYLEVRNEEAKVVYRSREHTHSFVSQEEVVIGRDGDRLRILECLLDNETDENDLVIPIVGSGGLGKTTLARLVFNDDEVQKHFDLKMWVCVSSTNFDVRLLVEKILRSGSDSERFENSEMESLQKELRQKIGGKRYLLVLDDVWNENRELWLSLRTLLLNGAKGSRIIVTTRSKVVAKIMSKRKPYLLGRLDETQSWSLFRKMAFAEEQDATNSNIVEVGKKIVKKCGGIPLAIRTIGRMLYFKSPETEWSSFHDVEFLNISQDENDILPTLELSYNHLPSHLKHCFAYCSLFPKDHEINVKDLINLWMAQGFLKSTNTAQSLEDVGHEYFMELYWKLFFQEVEEDAFGDIKKCKMHDLIHDLAIQVAGLECVMLPSDRKNVKRNTHHVSFNFCLKSSRQIPTSLSQTSNRIRTILLPSQPWWGIEETAGAPICDVIISNFKFLRMLDLHNSGIKIVPESIGKLKHLRYLDLSKQKSRCCLIPLPSYIICKH</sequence>
<dbReference type="InterPro" id="IPR002182">
    <property type="entry name" value="NB-ARC"/>
</dbReference>
<accession>A0ABM3IKW1</accession>
<dbReference type="InterPro" id="IPR032675">
    <property type="entry name" value="LRR_dom_sf"/>
</dbReference>
<dbReference type="InterPro" id="IPR038005">
    <property type="entry name" value="RX-like_CC"/>
</dbReference>
<keyword evidence="4" id="KW-0067">ATP-binding</keyword>
<reference evidence="9" key="1">
    <citation type="submission" date="2025-08" db="UniProtKB">
        <authorList>
            <consortium name="RefSeq"/>
        </authorList>
    </citation>
    <scope>IDENTIFICATION</scope>
    <source>
        <tissue evidence="9">Seedling</tissue>
    </source>
</reference>
<evidence type="ECO:0000259" key="5">
    <source>
        <dbReference type="Pfam" id="PF00931"/>
    </source>
</evidence>
<dbReference type="Gene3D" id="1.20.5.4130">
    <property type="match status" value="1"/>
</dbReference>
<evidence type="ECO:0000313" key="8">
    <source>
        <dbReference type="Proteomes" id="UP001652623"/>
    </source>
</evidence>
<dbReference type="Pfam" id="PF18052">
    <property type="entry name" value="Rx_N"/>
    <property type="match status" value="1"/>
</dbReference>
<dbReference type="InterPro" id="IPR027417">
    <property type="entry name" value="P-loop_NTPase"/>
</dbReference>
<feature type="domain" description="Disease resistance N-terminal" evidence="6">
    <location>
        <begin position="12"/>
        <end position="98"/>
    </location>
</feature>
<dbReference type="Gene3D" id="3.80.10.10">
    <property type="entry name" value="Ribonuclease Inhibitor"/>
    <property type="match status" value="1"/>
</dbReference>
<dbReference type="InterPro" id="IPR041118">
    <property type="entry name" value="Rx_N"/>
</dbReference>
<dbReference type="SUPFAM" id="SSF52058">
    <property type="entry name" value="L domain-like"/>
    <property type="match status" value="1"/>
</dbReference>
<dbReference type="PRINTS" id="PR00364">
    <property type="entry name" value="DISEASERSIST"/>
</dbReference>
<dbReference type="Gene3D" id="1.10.8.430">
    <property type="entry name" value="Helical domain of apoptotic protease-activating factors"/>
    <property type="match status" value="1"/>
</dbReference>
<evidence type="ECO:0000259" key="6">
    <source>
        <dbReference type="Pfam" id="PF18052"/>
    </source>
</evidence>
<keyword evidence="8" id="KW-1185">Reference proteome</keyword>
<evidence type="ECO:0000256" key="2">
    <source>
        <dbReference type="ARBA" id="ARBA00022741"/>
    </source>
</evidence>
<dbReference type="SUPFAM" id="SSF52540">
    <property type="entry name" value="P-loop containing nucleoside triphosphate hydrolases"/>
    <property type="match status" value="1"/>
</dbReference>
<protein>
    <submittedName>
        <fullName evidence="9">Disease resistance protein RGA4 isoform X1</fullName>
    </submittedName>
</protein>
<organism evidence="8 9">
    <name type="scientific">Ziziphus jujuba</name>
    <name type="common">Chinese jujube</name>
    <name type="synonym">Ziziphus sativa</name>
    <dbReference type="NCBI Taxonomy" id="326968"/>
    <lineage>
        <taxon>Eukaryota</taxon>
        <taxon>Viridiplantae</taxon>
        <taxon>Streptophyta</taxon>
        <taxon>Embryophyta</taxon>
        <taxon>Tracheophyta</taxon>
        <taxon>Spermatophyta</taxon>
        <taxon>Magnoliopsida</taxon>
        <taxon>eudicotyledons</taxon>
        <taxon>Gunneridae</taxon>
        <taxon>Pentapetalae</taxon>
        <taxon>rosids</taxon>
        <taxon>fabids</taxon>
        <taxon>Rosales</taxon>
        <taxon>Rhamnaceae</taxon>
        <taxon>Paliureae</taxon>
        <taxon>Ziziphus</taxon>
    </lineage>
</organism>
<keyword evidence="3" id="KW-0611">Plant defense</keyword>
<dbReference type="Pfam" id="PF00931">
    <property type="entry name" value="NB-ARC"/>
    <property type="match status" value="1"/>
</dbReference>
<dbReference type="CDD" id="cd14798">
    <property type="entry name" value="RX-CC_like"/>
    <property type="match status" value="1"/>
</dbReference>
<keyword evidence="2" id="KW-0547">Nucleotide-binding</keyword>
<evidence type="ECO:0000256" key="1">
    <source>
        <dbReference type="ARBA" id="ARBA00022737"/>
    </source>
</evidence>
<name>A0ABM3IKW1_ZIZJJ</name>
<dbReference type="PANTHER" id="PTHR36766">
    <property type="entry name" value="PLANT BROAD-SPECTRUM MILDEW RESISTANCE PROTEIN RPW8"/>
    <property type="match status" value="1"/>
</dbReference>
<dbReference type="InterPro" id="IPR042197">
    <property type="entry name" value="Apaf_helical"/>
</dbReference>
<dbReference type="Gene3D" id="3.40.50.300">
    <property type="entry name" value="P-loop containing nucleotide triphosphate hydrolases"/>
    <property type="match status" value="1"/>
</dbReference>
<dbReference type="PANTHER" id="PTHR36766:SF38">
    <property type="entry name" value="DISEASE RESISTANCE PROTEIN RGA3"/>
    <property type="match status" value="1"/>
</dbReference>
<dbReference type="InterPro" id="IPR036388">
    <property type="entry name" value="WH-like_DNA-bd_sf"/>
</dbReference>
<dbReference type="RefSeq" id="XP_048330524.1">
    <property type="nucleotide sequence ID" value="XM_048474567.2"/>
</dbReference>
<dbReference type="Proteomes" id="UP001652623">
    <property type="component" value="Chromosome 2"/>
</dbReference>
<evidence type="ECO:0000256" key="4">
    <source>
        <dbReference type="ARBA" id="ARBA00022840"/>
    </source>
</evidence>
<dbReference type="InterPro" id="IPR058922">
    <property type="entry name" value="WHD_DRP"/>
</dbReference>
<dbReference type="GeneID" id="107403325"/>
<evidence type="ECO:0000256" key="3">
    <source>
        <dbReference type="ARBA" id="ARBA00022821"/>
    </source>
</evidence>
<keyword evidence="1" id="KW-0677">Repeat</keyword>
<evidence type="ECO:0000313" key="9">
    <source>
        <dbReference type="RefSeq" id="XP_048330524.1"/>
    </source>
</evidence>
<dbReference type="Gene3D" id="1.10.10.10">
    <property type="entry name" value="Winged helix-like DNA-binding domain superfamily/Winged helix DNA-binding domain"/>
    <property type="match status" value="1"/>
</dbReference>
<dbReference type="Pfam" id="PF23559">
    <property type="entry name" value="WHD_DRP"/>
    <property type="match status" value="1"/>
</dbReference>
<feature type="domain" description="Disease resistance protein winged helix" evidence="7">
    <location>
        <begin position="436"/>
        <end position="508"/>
    </location>
</feature>